<dbReference type="PANTHER" id="PTHR46501:SF6">
    <property type="entry name" value="SI:CH73-95L15.5"/>
    <property type="match status" value="1"/>
</dbReference>
<feature type="coiled-coil region" evidence="1">
    <location>
        <begin position="475"/>
        <end position="572"/>
    </location>
</feature>
<feature type="region of interest" description="Disordered" evidence="2">
    <location>
        <begin position="663"/>
        <end position="691"/>
    </location>
</feature>
<sequence length="736" mass="82889">MSSRGKGEECLVCGGDLHGNQRRWLFGRQNKKDGQPQTPSDSLGRGSLSRSSQSSPWGSTMSLGSTVSLSSLSSPSKAMDLLSVLTHILGQSVPRGSGRGEFLCGKCVSVLERVFKFDSVISRVRVLSSERLQKLIQERDKVRQWVRSAYCQRHPQDFRMRSSTREEDGEGMGDREGYIEMLKENMALSEYECWSEKWDACPYFRRTGKRCTMGKNCEGCDSLRVSDSAYESVCGVPRRLPFQPFSPLALSRDKSQSMPLHWSRVPSLSSSPASLTGSALSLRASSRTESIQSLDSLGCRDPFDFPDDLSLLVLRELKGIEGKPVSSPLGSKIPVLGKREGRYSGEVGETSSPEVTRVLNFGEQNGGEEADGETNDVLTELRDEFIPLHRESNTGRVHLAVRQLREQLDQAMTRIKTLETELKHGTKTKPETNVSGPEDWLKFPQKDGGNLLLQSLGHSLHGRDRVIQLALEALLSEVSEREKRMESELEALKKAGRDREKDLSTLNAVLQCNQDIINELRVELVEKERVQREVQKEREVWRQRDQALTAVLQEKESLLLCLKEALESSQKDMQALSDSVISQGVSGGGAEGALASQLKEKESLVIAWLQDREEHSATMCQELSKLATALQVYQGIVQEQQQNHSQTVSSLSKQLKDTLNDLRERGKENKEAQRAWRSEKDDKEREERKLRESLEKRDKLIEQVLLDSEERDHLLKELQQNLLNKFEPMIAVKHTL</sequence>
<keyword evidence="4" id="KW-1185">Reference proteome</keyword>
<dbReference type="GO" id="GO:0007098">
    <property type="term" value="P:centrosome cycle"/>
    <property type="evidence" value="ECO:0007669"/>
    <property type="project" value="TreeGrafter"/>
</dbReference>
<feature type="compositionally biased region" description="Low complexity" evidence="2">
    <location>
        <begin position="39"/>
        <end position="61"/>
    </location>
</feature>
<dbReference type="AlphaFoldDB" id="A0A8U0UEX5"/>
<dbReference type="GO" id="GO:0005813">
    <property type="term" value="C:centrosome"/>
    <property type="evidence" value="ECO:0007669"/>
    <property type="project" value="TreeGrafter"/>
</dbReference>
<evidence type="ECO:0000313" key="4">
    <source>
        <dbReference type="Proteomes" id="UP000808372"/>
    </source>
</evidence>
<evidence type="ECO:0000313" key="5">
    <source>
        <dbReference type="RefSeq" id="XP_038850203.1"/>
    </source>
</evidence>
<dbReference type="InterPro" id="IPR052593">
    <property type="entry name" value="MT-associated_AKAP9-binding"/>
</dbReference>
<dbReference type="Proteomes" id="UP000808372">
    <property type="component" value="Chromosome 5"/>
</dbReference>
<feature type="region of interest" description="Disordered" evidence="2">
    <location>
        <begin position="24"/>
        <end position="61"/>
    </location>
</feature>
<evidence type="ECO:0000256" key="1">
    <source>
        <dbReference type="SAM" id="Coils"/>
    </source>
</evidence>
<proteinExistence type="predicted"/>
<dbReference type="GO" id="GO:0090063">
    <property type="term" value="P:positive regulation of microtubule nucleation"/>
    <property type="evidence" value="ECO:0007669"/>
    <property type="project" value="TreeGrafter"/>
</dbReference>
<name>A0A8U0UEX5_SALNM</name>
<dbReference type="InterPro" id="IPR040947">
    <property type="entry name" value="SMYLE_N"/>
</dbReference>
<organism evidence="4 5">
    <name type="scientific">Salvelinus namaycush</name>
    <name type="common">Lake trout</name>
    <name type="synonym">Salmo namaycush</name>
    <dbReference type="NCBI Taxonomy" id="8040"/>
    <lineage>
        <taxon>Eukaryota</taxon>
        <taxon>Metazoa</taxon>
        <taxon>Chordata</taxon>
        <taxon>Craniata</taxon>
        <taxon>Vertebrata</taxon>
        <taxon>Euteleostomi</taxon>
        <taxon>Actinopterygii</taxon>
        <taxon>Neopterygii</taxon>
        <taxon>Teleostei</taxon>
        <taxon>Protacanthopterygii</taxon>
        <taxon>Salmoniformes</taxon>
        <taxon>Salmonidae</taxon>
        <taxon>Salmoninae</taxon>
        <taxon>Salvelinus</taxon>
    </lineage>
</organism>
<accession>A0A8U0UEX5</accession>
<dbReference type="GO" id="GO:0005794">
    <property type="term" value="C:Golgi apparatus"/>
    <property type="evidence" value="ECO:0007669"/>
    <property type="project" value="TreeGrafter"/>
</dbReference>
<dbReference type="GeneID" id="120048360"/>
<gene>
    <name evidence="5" type="primary">LOC120048360</name>
</gene>
<dbReference type="GO" id="GO:0060090">
    <property type="term" value="F:molecular adaptor activity"/>
    <property type="evidence" value="ECO:0007669"/>
    <property type="project" value="TreeGrafter"/>
</dbReference>
<dbReference type="PANTHER" id="PTHR46501">
    <property type="entry name" value="MYOMEGALIN"/>
    <property type="match status" value="1"/>
</dbReference>
<protein>
    <submittedName>
        <fullName evidence="5">Uncharacterized protein LOC120048360 isoform X2</fullName>
    </submittedName>
</protein>
<dbReference type="RefSeq" id="XP_038850203.1">
    <property type="nucleotide sequence ID" value="XM_038994275.1"/>
</dbReference>
<dbReference type="GO" id="GO:1903358">
    <property type="term" value="P:regulation of Golgi organization"/>
    <property type="evidence" value="ECO:0007669"/>
    <property type="project" value="TreeGrafter"/>
</dbReference>
<evidence type="ECO:0000256" key="2">
    <source>
        <dbReference type="SAM" id="MobiDB-lite"/>
    </source>
</evidence>
<dbReference type="Pfam" id="PF18615">
    <property type="entry name" value="SMYLE_N"/>
    <property type="match status" value="1"/>
</dbReference>
<feature type="domain" description="Short myomegalin-like EB1 binding protein N-terminal" evidence="3">
    <location>
        <begin position="178"/>
        <end position="247"/>
    </location>
</feature>
<keyword evidence="1" id="KW-0175">Coiled coil</keyword>
<evidence type="ECO:0000259" key="3">
    <source>
        <dbReference type="Pfam" id="PF18615"/>
    </source>
</evidence>
<reference evidence="5" key="1">
    <citation type="submission" date="2025-08" db="UniProtKB">
        <authorList>
            <consortium name="RefSeq"/>
        </authorList>
    </citation>
    <scope>IDENTIFICATION</scope>
    <source>
        <tissue evidence="5">White muscle</tissue>
    </source>
</reference>